<dbReference type="Gene3D" id="3.40.50.300">
    <property type="entry name" value="P-loop containing nucleotide triphosphate hydrolases"/>
    <property type="match status" value="2"/>
</dbReference>
<evidence type="ECO:0000256" key="5">
    <source>
        <dbReference type="ARBA" id="ARBA00023134"/>
    </source>
</evidence>
<dbReference type="Pfam" id="PF02792">
    <property type="entry name" value="Mago_nashi"/>
    <property type="match status" value="1"/>
</dbReference>
<dbReference type="InterPro" id="IPR057289">
    <property type="entry name" value="Rab1/Ypt1"/>
</dbReference>
<dbReference type="PANTHER" id="PTHR47977">
    <property type="entry name" value="RAS-RELATED PROTEIN RAB"/>
    <property type="match status" value="1"/>
</dbReference>
<reference evidence="10 11" key="1">
    <citation type="submission" date="2021-03" db="EMBL/GenBank/DDBJ databases">
        <authorList>
            <person name="King G.J."/>
            <person name="Bancroft I."/>
            <person name="Baten A."/>
            <person name="Bloomfield J."/>
            <person name="Borpatragohain P."/>
            <person name="He Z."/>
            <person name="Irish N."/>
            <person name="Irwin J."/>
            <person name="Liu K."/>
            <person name="Mauleon R.P."/>
            <person name="Moore J."/>
            <person name="Morris R."/>
            <person name="Ostergaard L."/>
            <person name="Wang B."/>
            <person name="Wells R."/>
        </authorList>
    </citation>
    <scope>NUCLEOTIDE SEQUENCE [LARGE SCALE GENOMIC DNA]</scope>
    <source>
        <strain evidence="10">R-o-18</strain>
        <tissue evidence="10">Leaf</tissue>
    </source>
</reference>
<dbReference type="SMART" id="SM00175">
    <property type="entry name" value="RAB"/>
    <property type="match status" value="2"/>
</dbReference>
<dbReference type="PROSITE" id="PS51417">
    <property type="entry name" value="ARF"/>
    <property type="match status" value="2"/>
</dbReference>
<comment type="similarity">
    <text evidence="2">Belongs to the small GTPase superfamily. Rab family.</text>
</comment>
<name>A0ABQ7LM90_BRACM</name>
<dbReference type="SMART" id="SM00177">
    <property type="entry name" value="ARF"/>
    <property type="match status" value="2"/>
</dbReference>
<evidence type="ECO:0000256" key="7">
    <source>
        <dbReference type="ARBA" id="ARBA00023288"/>
    </source>
</evidence>
<dbReference type="InterPro" id="IPR005225">
    <property type="entry name" value="Small_GTP-bd"/>
</dbReference>
<evidence type="ECO:0000256" key="8">
    <source>
        <dbReference type="ARBA" id="ARBA00023289"/>
    </source>
</evidence>
<evidence type="ECO:0000256" key="1">
    <source>
        <dbReference type="ARBA" id="ARBA00004123"/>
    </source>
</evidence>
<evidence type="ECO:0000256" key="6">
    <source>
        <dbReference type="ARBA" id="ARBA00023242"/>
    </source>
</evidence>
<dbReference type="PROSITE" id="PS51420">
    <property type="entry name" value="RHO"/>
    <property type="match status" value="2"/>
</dbReference>
<dbReference type="InterPro" id="IPR036605">
    <property type="entry name" value="Mago_nashi_sf"/>
</dbReference>
<dbReference type="PROSITE" id="PS51419">
    <property type="entry name" value="RAB"/>
    <property type="match status" value="2"/>
</dbReference>
<keyword evidence="11" id="KW-1185">Reference proteome</keyword>
<sequence>MAAEEENEFYLRYYVGHKGKFGHEFLEFEFRPDGKLRYANNSNYKNDTMIRKEVFLTPAVLKECKRIVSESEIMKEDDFKWPEPDRVGRQELEIVMGNEHISFATSKIGSLVDVQSSDDPEGLEMSCFFAHLSALQDQAYLEKKPIELPGGSMCLKFGCYLRCLISTLHPQIFLCSLSSKVETTMNPAEYDYLFKLLLIGDSGVGKSCLLLRFSDDSYVESYISTIGVDFKIRTVEQDGKTIKLQIWDTAGQERFRTITSSYYRGAHGIIIVYDVTDQESFNNVKQWLSEIDRYASDNVNKLLVGNKCDLAENRAVPYETAKAFADEIGIPFMETSAKDATNVEQAFMAMSASIKESMASQPAGNIARPPTVQIRGQPVAQKNGFHLWMMNLPASCATLQRKYLSALQDQAYLEKKPIELPGGSMCLKFGCYLRCLISTLHPQIFLCSLSSKVETTMNPAEYDYLFKLLLIGDSGVGKSCLLLRFSDDSYVESYISTIGVDFKIRTVEQDGKTIKLQIWDTAGQERFRTITSSYYRGAHGIIIVYDVTDQESFNNVKQWLSEIDRYASDNVNKLLVGNKCDLAENRAVPYETAKAFADEIGIPFMETSAKDATNVEQAFMAMSASIKESMASQPAGNIARPPTVQIRGQPVAQKNGCCST</sequence>
<keyword evidence="4" id="KW-0547">Nucleotide-binding</keyword>
<evidence type="ECO:0000256" key="3">
    <source>
        <dbReference type="ARBA" id="ARBA00009270"/>
    </source>
</evidence>
<comment type="caution">
    <text evidence="10">The sequence shown here is derived from an EMBL/GenBank/DDBJ whole genome shotgun (WGS) entry which is preliminary data.</text>
</comment>
<proteinExistence type="inferred from homology"/>
<keyword evidence="8" id="KW-0636">Prenylation</keyword>
<organism evidence="10 11">
    <name type="scientific">Brassica rapa subsp. trilocularis</name>
    <dbReference type="NCBI Taxonomy" id="1813537"/>
    <lineage>
        <taxon>Eukaryota</taxon>
        <taxon>Viridiplantae</taxon>
        <taxon>Streptophyta</taxon>
        <taxon>Embryophyta</taxon>
        <taxon>Tracheophyta</taxon>
        <taxon>Spermatophyta</taxon>
        <taxon>Magnoliopsida</taxon>
        <taxon>eudicotyledons</taxon>
        <taxon>Gunneridae</taxon>
        <taxon>Pentapetalae</taxon>
        <taxon>rosids</taxon>
        <taxon>malvids</taxon>
        <taxon>Brassicales</taxon>
        <taxon>Brassicaceae</taxon>
        <taxon>Brassiceae</taxon>
        <taxon>Brassica</taxon>
    </lineage>
</organism>
<dbReference type="InterPro" id="IPR001806">
    <property type="entry name" value="Small_GTPase"/>
</dbReference>
<evidence type="ECO:0000313" key="10">
    <source>
        <dbReference type="EMBL" id="KAG5387662.1"/>
    </source>
</evidence>
<dbReference type="SMART" id="SM00174">
    <property type="entry name" value="RHO"/>
    <property type="match status" value="2"/>
</dbReference>
<dbReference type="SMART" id="SM00173">
    <property type="entry name" value="RAS"/>
    <property type="match status" value="2"/>
</dbReference>
<evidence type="ECO:0000256" key="2">
    <source>
        <dbReference type="ARBA" id="ARBA00006270"/>
    </source>
</evidence>
<evidence type="ECO:0000256" key="9">
    <source>
        <dbReference type="ARBA" id="ARBA00037868"/>
    </source>
</evidence>
<dbReference type="InterPro" id="IPR004023">
    <property type="entry name" value="Mago_nashi"/>
</dbReference>
<dbReference type="Proteomes" id="UP000823674">
    <property type="component" value="Chromosome A09"/>
</dbReference>
<dbReference type="PROSITE" id="PS51421">
    <property type="entry name" value="RAS"/>
    <property type="match status" value="2"/>
</dbReference>
<dbReference type="InterPro" id="IPR027417">
    <property type="entry name" value="P-loop_NTPase"/>
</dbReference>
<gene>
    <name evidence="10" type="primary">A09p083860.1_BraROA</name>
    <name evidence="10" type="ORF">IGI04_039132</name>
</gene>
<dbReference type="SMART" id="SM00176">
    <property type="entry name" value="RAN"/>
    <property type="match status" value="2"/>
</dbReference>
<dbReference type="Pfam" id="PF00071">
    <property type="entry name" value="Ras"/>
    <property type="match status" value="2"/>
</dbReference>
<evidence type="ECO:0000313" key="11">
    <source>
        <dbReference type="Proteomes" id="UP000823674"/>
    </source>
</evidence>
<accession>A0ABQ7LM90</accession>
<evidence type="ECO:0000256" key="4">
    <source>
        <dbReference type="ARBA" id="ARBA00022741"/>
    </source>
</evidence>
<keyword evidence="7" id="KW-0449">Lipoprotein</keyword>
<dbReference type="PRINTS" id="PR00449">
    <property type="entry name" value="RASTRNSFRMNG"/>
</dbReference>
<keyword evidence="6" id="KW-0539">Nucleus</keyword>
<dbReference type="Gene3D" id="3.30.1560.10">
    <property type="entry name" value="Mago nashi"/>
    <property type="match status" value="1"/>
</dbReference>
<dbReference type="NCBIfam" id="TIGR00231">
    <property type="entry name" value="small_GTP"/>
    <property type="match status" value="2"/>
</dbReference>
<protein>
    <submittedName>
        <fullName evidence="10">Uncharacterized protein</fullName>
    </submittedName>
</protein>
<comment type="subcellular location">
    <subcellularLocation>
        <location evidence="9">Endomembrane system</location>
        <topology evidence="9">Lipid-anchor</topology>
    </subcellularLocation>
    <subcellularLocation>
        <location evidence="1">Nucleus</location>
    </subcellularLocation>
</comment>
<comment type="similarity">
    <text evidence="3">Belongs to the mago nashi family.</text>
</comment>
<dbReference type="InterPro" id="IPR050227">
    <property type="entry name" value="Rab"/>
</dbReference>
<keyword evidence="5" id="KW-0342">GTP-binding</keyword>
<dbReference type="CDD" id="cd11295">
    <property type="entry name" value="Mago_nashi"/>
    <property type="match status" value="1"/>
</dbReference>
<dbReference type="SUPFAM" id="SSF52540">
    <property type="entry name" value="P-loop containing nucleoside triphosphate hydrolases"/>
    <property type="match status" value="2"/>
</dbReference>
<dbReference type="EMBL" id="JADBGQ010000008">
    <property type="protein sequence ID" value="KAG5387662.1"/>
    <property type="molecule type" value="Genomic_DNA"/>
</dbReference>
<dbReference type="CDD" id="cd01869">
    <property type="entry name" value="Rab1_Ypt1"/>
    <property type="match status" value="2"/>
</dbReference>
<dbReference type="SUPFAM" id="SSF89817">
    <property type="entry name" value="Mago nashi protein"/>
    <property type="match status" value="1"/>
</dbReference>